<evidence type="ECO:0000256" key="1">
    <source>
        <dbReference type="ARBA" id="ARBA00022741"/>
    </source>
</evidence>
<name>A0A066XMW7_COLSU</name>
<evidence type="ECO:0000313" key="9">
    <source>
        <dbReference type="Proteomes" id="UP000027238"/>
    </source>
</evidence>
<organism evidence="8 9">
    <name type="scientific">Colletotrichum sublineola</name>
    <name type="common">Sorghum anthracnose fungus</name>
    <dbReference type="NCBI Taxonomy" id="1173701"/>
    <lineage>
        <taxon>Eukaryota</taxon>
        <taxon>Fungi</taxon>
        <taxon>Dikarya</taxon>
        <taxon>Ascomycota</taxon>
        <taxon>Pezizomycotina</taxon>
        <taxon>Sordariomycetes</taxon>
        <taxon>Hypocreomycetidae</taxon>
        <taxon>Glomerellales</taxon>
        <taxon>Glomerellaceae</taxon>
        <taxon>Colletotrichum</taxon>
        <taxon>Colletotrichum graminicola species complex</taxon>
    </lineage>
</organism>
<gene>
    <name evidence="8" type="ORF">CSUB01_01734</name>
</gene>
<evidence type="ECO:0000256" key="4">
    <source>
        <dbReference type="ARBA" id="ARBA00022840"/>
    </source>
</evidence>
<dbReference type="GO" id="GO:0016787">
    <property type="term" value="F:hydrolase activity"/>
    <property type="evidence" value="ECO:0007669"/>
    <property type="project" value="UniProtKB-KW"/>
</dbReference>
<dbReference type="GO" id="GO:0004386">
    <property type="term" value="F:helicase activity"/>
    <property type="evidence" value="ECO:0007669"/>
    <property type="project" value="UniProtKB-KW"/>
</dbReference>
<dbReference type="SMART" id="SM00490">
    <property type="entry name" value="HELICc"/>
    <property type="match status" value="1"/>
</dbReference>
<feature type="region of interest" description="Disordered" evidence="5">
    <location>
        <begin position="170"/>
        <end position="203"/>
    </location>
</feature>
<feature type="region of interest" description="Disordered" evidence="5">
    <location>
        <begin position="73"/>
        <end position="108"/>
    </location>
</feature>
<dbReference type="GO" id="GO:0006281">
    <property type="term" value="P:DNA repair"/>
    <property type="evidence" value="ECO:0007669"/>
    <property type="project" value="TreeGrafter"/>
</dbReference>
<feature type="domain" description="Helicase ATP-binding" evidence="6">
    <location>
        <begin position="345"/>
        <end position="539"/>
    </location>
</feature>
<feature type="compositionally biased region" description="Acidic residues" evidence="5">
    <location>
        <begin position="787"/>
        <end position="797"/>
    </location>
</feature>
<dbReference type="Pfam" id="PF00176">
    <property type="entry name" value="SNF2-rel_dom"/>
    <property type="match status" value="1"/>
</dbReference>
<dbReference type="CDD" id="cd18793">
    <property type="entry name" value="SF2_C_SNF"/>
    <property type="match status" value="1"/>
</dbReference>
<keyword evidence="4" id="KW-0067">ATP-binding</keyword>
<feature type="domain" description="Helicase C-terminal" evidence="7">
    <location>
        <begin position="868"/>
        <end position="1044"/>
    </location>
</feature>
<dbReference type="OrthoDB" id="448448at2759"/>
<comment type="caution">
    <text evidence="8">The sequence shown here is derived from an EMBL/GenBank/DDBJ whole genome shotgun (WGS) entry which is preliminary data.</text>
</comment>
<feature type="region of interest" description="Disordered" evidence="5">
    <location>
        <begin position="784"/>
        <end position="825"/>
    </location>
</feature>
<feature type="compositionally biased region" description="Basic residues" evidence="5">
    <location>
        <begin position="802"/>
        <end position="825"/>
    </location>
</feature>
<dbReference type="PROSITE" id="PS51194">
    <property type="entry name" value="HELICASE_CTER"/>
    <property type="match status" value="1"/>
</dbReference>
<dbReference type="InterPro" id="IPR027417">
    <property type="entry name" value="P-loop_NTPase"/>
</dbReference>
<keyword evidence="9" id="KW-1185">Reference proteome</keyword>
<dbReference type="GO" id="GO:0008094">
    <property type="term" value="F:ATP-dependent activity, acting on DNA"/>
    <property type="evidence" value="ECO:0007669"/>
    <property type="project" value="TreeGrafter"/>
</dbReference>
<feature type="region of interest" description="Disordered" evidence="5">
    <location>
        <begin position="1"/>
        <end position="53"/>
    </location>
</feature>
<dbReference type="InterPro" id="IPR014001">
    <property type="entry name" value="Helicase_ATP-bd"/>
</dbReference>
<evidence type="ECO:0000313" key="8">
    <source>
        <dbReference type="EMBL" id="KDN67091.1"/>
    </source>
</evidence>
<dbReference type="GO" id="GO:0005634">
    <property type="term" value="C:nucleus"/>
    <property type="evidence" value="ECO:0007669"/>
    <property type="project" value="TreeGrafter"/>
</dbReference>
<reference evidence="9" key="1">
    <citation type="journal article" date="2014" name="Genome Announc.">
        <title>Draft genome sequence of Colletotrichum sublineola, a destructive pathogen of cultivated sorghum.</title>
        <authorList>
            <person name="Baroncelli R."/>
            <person name="Sanz-Martin J.M."/>
            <person name="Rech G.E."/>
            <person name="Sukno S.A."/>
            <person name="Thon M.R."/>
        </authorList>
    </citation>
    <scope>NUCLEOTIDE SEQUENCE [LARGE SCALE GENOMIC DNA]</scope>
    <source>
        <strain evidence="9">TX430BB</strain>
    </source>
</reference>
<evidence type="ECO:0000259" key="6">
    <source>
        <dbReference type="PROSITE" id="PS51192"/>
    </source>
</evidence>
<feature type="compositionally biased region" description="Basic residues" evidence="5">
    <location>
        <begin position="1"/>
        <end position="11"/>
    </location>
</feature>
<proteinExistence type="predicted"/>
<dbReference type="HOGENOM" id="CLU_007345_1_0_1"/>
<dbReference type="CDD" id="cd18008">
    <property type="entry name" value="DEXDc_SHPRH-like"/>
    <property type="match status" value="1"/>
</dbReference>
<accession>A0A066XMW7</accession>
<dbReference type="Pfam" id="PF00271">
    <property type="entry name" value="Helicase_C"/>
    <property type="match status" value="1"/>
</dbReference>
<evidence type="ECO:0000256" key="3">
    <source>
        <dbReference type="ARBA" id="ARBA00022806"/>
    </source>
</evidence>
<dbReference type="InterPro" id="IPR001650">
    <property type="entry name" value="Helicase_C-like"/>
</dbReference>
<feature type="region of interest" description="Disordered" evidence="5">
    <location>
        <begin position="227"/>
        <end position="296"/>
    </location>
</feature>
<dbReference type="STRING" id="1173701.A0A066XMW7"/>
<feature type="compositionally biased region" description="Polar residues" evidence="5">
    <location>
        <begin position="74"/>
        <end position="92"/>
    </location>
</feature>
<dbReference type="InterPro" id="IPR000330">
    <property type="entry name" value="SNF2_N"/>
</dbReference>
<dbReference type="InterPro" id="IPR049730">
    <property type="entry name" value="SNF2/RAD54-like_C"/>
</dbReference>
<sequence>MECSSARKKPRLPPWAKPSLTSCNETVSSCAESLGNPLDPSSDSKTAKHETPSKIDILQESILFVEEEIAELGQTGSPASSDTLVLTETGIQATGERDSSNDHFPMDDDVNWEAVPQEGSNPGGQPSAGALHDDAATGIAEVTFDNEHHTFDEEPQDSATITRAAGNNIKHAAFSNNKSSQSQPVRRARTAQEYTENLRSKSEQDLKKDFIKQINLKRGSGVLDFVLEPPKAKRRRQQKAPVNSPGNTGDAAPSTITNPDLGGIPKSDQTKVLKKDRRKQIAAATSEGDSNRHLKSQKEDANLGMLIWGLGSVECVGSSDYRLKGIRTPIRGWQFQAATRMVLRENSHAPPYGGILGDQMGMGKTLTSLVLIVGCPPLPDDTEAGRGGTLVVVPGPNVLKEWRDAIARHTELDLQDVLVYKRSTNILQASQIARYKIVLTTYQELLKYPSGRKLSDLAKEYGQGTQEFKDAVKFVAGPVFEVEWYRVVFDELHTIKNTETQSFQACYRLNSKRIWGLSGTPLINQSKEIFPYVKLIKVEGIENKKDFECIYKKGLDAHAKLDALINLITIRRGHDDRFLGEQMLQGLPQFEAEVRWVNLSQEERLIYDAISLYFGSQSPPLPIVSMAQKRRAISHPYLLEKTFLEITDNELIQDLVDALKRIEGSTWVYHQIGRRFGRYDPDNTSAADQKDPEDVSELTPREQAYAPLKPFGKSTFGGNFYMAELLELTLMDKESGKSKCGQCNQKKKVNRMRINRCPTPNCSNTFGHYDVEPVSTLVKKAMTCASSDDEPTDEDSDDNRPRSRKSKVAEKRRKAQARREKKMMRRRKYGSDYIGNLPVLEEDDSSFLHIGVNRNGDGVPCPGTKLTVTKEIVLQWQKEAPNDKIIIFVEFIKTAVLLGIVLNLEGIPFVYLNGKLTSTEKLKAVETFKTKPQVKILVSQPPPPLTEAEFKTGMLTCGILPPQIASMKVGGQALNLTCANRVIQVDSWWNEAAGDQANGRVNRMGQLKPSHAVVIKARGTIDEHITDLQNRKTEEIEHILQDNGRVTEVLSEYEVMALTAPVAWQELKQRVIDDIEEEMGPQGIQ</sequence>
<dbReference type="Gene3D" id="3.40.50.300">
    <property type="entry name" value="P-loop containing nucleotide triphosphate hydrolases"/>
    <property type="match status" value="1"/>
</dbReference>
<dbReference type="InterPro" id="IPR038718">
    <property type="entry name" value="SNF2-like_sf"/>
</dbReference>
<dbReference type="AlphaFoldDB" id="A0A066XMW7"/>
<dbReference type="Gene3D" id="3.40.50.10810">
    <property type="entry name" value="Tandem AAA-ATPase domain"/>
    <property type="match status" value="1"/>
</dbReference>
<dbReference type="PROSITE" id="PS51192">
    <property type="entry name" value="HELICASE_ATP_BIND_1"/>
    <property type="match status" value="1"/>
</dbReference>
<dbReference type="OMA" id="PFVYLNG"/>
<dbReference type="PANTHER" id="PTHR45626:SF17">
    <property type="entry name" value="HELICASE-LIKE TRANSCRIPTION FACTOR"/>
    <property type="match status" value="1"/>
</dbReference>
<protein>
    <submittedName>
        <fullName evidence="8">Putative SNF2 family domain-containing protein</fullName>
    </submittedName>
</protein>
<dbReference type="SUPFAM" id="SSF52540">
    <property type="entry name" value="P-loop containing nucleoside triphosphate hydrolases"/>
    <property type="match status" value="2"/>
</dbReference>
<keyword evidence="3" id="KW-0347">Helicase</keyword>
<feature type="compositionally biased region" description="Polar residues" evidence="5">
    <location>
        <begin position="174"/>
        <end position="184"/>
    </location>
</feature>
<feature type="compositionally biased region" description="Basic and acidic residues" evidence="5">
    <location>
        <begin position="95"/>
        <end position="106"/>
    </location>
</feature>
<evidence type="ECO:0000256" key="5">
    <source>
        <dbReference type="SAM" id="MobiDB-lite"/>
    </source>
</evidence>
<dbReference type="PANTHER" id="PTHR45626">
    <property type="entry name" value="TRANSCRIPTION TERMINATION FACTOR 2-RELATED"/>
    <property type="match status" value="1"/>
</dbReference>
<dbReference type="InterPro" id="IPR050628">
    <property type="entry name" value="SNF2_RAD54_helicase_TF"/>
</dbReference>
<feature type="compositionally biased region" description="Polar residues" evidence="5">
    <location>
        <begin position="19"/>
        <end position="31"/>
    </location>
</feature>
<dbReference type="SMART" id="SM00487">
    <property type="entry name" value="DEXDc"/>
    <property type="match status" value="1"/>
</dbReference>
<dbReference type="eggNOG" id="KOG1001">
    <property type="taxonomic scope" value="Eukaryota"/>
</dbReference>
<dbReference type="EMBL" id="JMSE01000842">
    <property type="protein sequence ID" value="KDN67091.1"/>
    <property type="molecule type" value="Genomic_DNA"/>
</dbReference>
<dbReference type="GO" id="GO:0005524">
    <property type="term" value="F:ATP binding"/>
    <property type="evidence" value="ECO:0007669"/>
    <property type="project" value="UniProtKB-KW"/>
</dbReference>
<evidence type="ECO:0000259" key="7">
    <source>
        <dbReference type="PROSITE" id="PS51194"/>
    </source>
</evidence>
<keyword evidence="1" id="KW-0547">Nucleotide-binding</keyword>
<evidence type="ECO:0000256" key="2">
    <source>
        <dbReference type="ARBA" id="ARBA00022801"/>
    </source>
</evidence>
<keyword evidence="2" id="KW-0378">Hydrolase</keyword>
<dbReference type="Proteomes" id="UP000027238">
    <property type="component" value="Unassembled WGS sequence"/>
</dbReference>